<dbReference type="Gene3D" id="3.40.30.10">
    <property type="entry name" value="Glutaredoxin"/>
    <property type="match status" value="1"/>
</dbReference>
<evidence type="ECO:0000259" key="4">
    <source>
        <dbReference type="PROSITE" id="PS50405"/>
    </source>
</evidence>
<dbReference type="CDD" id="cd03039">
    <property type="entry name" value="GST_N_Sigma_like"/>
    <property type="match status" value="1"/>
</dbReference>
<reference evidence="5" key="1">
    <citation type="submission" date="2006-10" db="EMBL/GenBank/DDBJ databases">
        <title>Novel gene discovery from Haliotis discus discus by normalized cDNA library analysis.</title>
        <authorList>
            <person name="Qiang W."/>
            <person name="Kang H.-S."/>
            <person name="Lee J."/>
        </authorList>
    </citation>
    <scope>NUCLEOTIDE SEQUENCE</scope>
</reference>
<dbReference type="PANTHER" id="PTHR11571:SF150">
    <property type="entry name" value="GLUTATHIONE S-TRANSFERASE"/>
    <property type="match status" value="1"/>
</dbReference>
<evidence type="ECO:0000259" key="3">
    <source>
        <dbReference type="PROSITE" id="PS50404"/>
    </source>
</evidence>
<dbReference type="Gene3D" id="1.20.1050.10">
    <property type="match status" value="1"/>
</dbReference>
<dbReference type="SFLD" id="SFLDG01205">
    <property type="entry name" value="AMPS.1"/>
    <property type="match status" value="1"/>
</dbReference>
<feature type="domain" description="GST N-terminal" evidence="3">
    <location>
        <begin position="2"/>
        <end position="79"/>
    </location>
</feature>
<evidence type="ECO:0000256" key="1">
    <source>
        <dbReference type="ARBA" id="ARBA00007409"/>
    </source>
</evidence>
<dbReference type="CDD" id="cd03192">
    <property type="entry name" value="GST_C_Sigma_like"/>
    <property type="match status" value="1"/>
</dbReference>
<dbReference type="InterPro" id="IPR004046">
    <property type="entry name" value="GST_C"/>
</dbReference>
<dbReference type="InterPro" id="IPR036249">
    <property type="entry name" value="Thioredoxin-like_sf"/>
</dbReference>
<dbReference type="InterPro" id="IPR004045">
    <property type="entry name" value="Glutathione_S-Trfase_N"/>
</dbReference>
<dbReference type="SFLD" id="SFLDG00363">
    <property type="entry name" value="AMPS_(cytGST):_Alpha-__Mu-__Pi"/>
    <property type="match status" value="1"/>
</dbReference>
<dbReference type="PROSITE" id="PS50404">
    <property type="entry name" value="GST_NTER"/>
    <property type="match status" value="1"/>
</dbReference>
<dbReference type="SUPFAM" id="SSF52833">
    <property type="entry name" value="Thioredoxin-like"/>
    <property type="match status" value="1"/>
</dbReference>
<dbReference type="SUPFAM" id="SSF47616">
    <property type="entry name" value="GST C-terminal domain-like"/>
    <property type="match status" value="1"/>
</dbReference>
<evidence type="ECO:0000256" key="2">
    <source>
        <dbReference type="ARBA" id="ARBA00022613"/>
    </source>
</evidence>
<dbReference type="FunFam" id="1.20.1050.10:FF:000030">
    <property type="entry name" value="Glutathione S-transferase S1"/>
    <property type="match status" value="1"/>
</dbReference>
<dbReference type="EMBL" id="EF103346">
    <property type="protein sequence ID" value="ABO26604.1"/>
    <property type="molecule type" value="mRNA"/>
</dbReference>
<keyword evidence="5" id="KW-0808">Transferase</keyword>
<evidence type="ECO:0000313" key="5">
    <source>
        <dbReference type="EMBL" id="ABO26604.1"/>
    </source>
</evidence>
<dbReference type="Pfam" id="PF14497">
    <property type="entry name" value="GST_C_3"/>
    <property type="match status" value="1"/>
</dbReference>
<dbReference type="InterPro" id="IPR036282">
    <property type="entry name" value="Glutathione-S-Trfase_C_sf"/>
</dbReference>
<dbReference type="GO" id="GO:0005212">
    <property type="term" value="F:structural constituent of eye lens"/>
    <property type="evidence" value="ECO:0007669"/>
    <property type="project" value="UniProtKB-KW"/>
</dbReference>
<dbReference type="InterPro" id="IPR050213">
    <property type="entry name" value="GST_superfamily"/>
</dbReference>
<dbReference type="InterPro" id="IPR010987">
    <property type="entry name" value="Glutathione-S-Trfase_C-like"/>
</dbReference>
<protein>
    <submittedName>
        <fullName evidence="5">Sigma class glutathione-s-transferase 3</fullName>
    </submittedName>
</protein>
<dbReference type="AlphaFoldDB" id="B6RB02"/>
<proteinExistence type="evidence at transcript level"/>
<dbReference type="SFLD" id="SFLDS00019">
    <property type="entry name" value="Glutathione_Transferase_(cytos"/>
    <property type="match status" value="1"/>
</dbReference>
<dbReference type="FunFam" id="3.40.30.10:FF:000258">
    <property type="entry name" value="Glutathione S-transferase"/>
    <property type="match status" value="1"/>
</dbReference>
<organism evidence="5">
    <name type="scientific">Haliotis discus discus</name>
    <name type="common">disc abalone</name>
    <dbReference type="NCBI Taxonomy" id="91233"/>
    <lineage>
        <taxon>Eukaryota</taxon>
        <taxon>Metazoa</taxon>
        <taxon>Spiralia</taxon>
        <taxon>Lophotrochozoa</taxon>
        <taxon>Mollusca</taxon>
        <taxon>Gastropoda</taxon>
        <taxon>Vetigastropoda</taxon>
        <taxon>Lepetellida</taxon>
        <taxon>Haliotoidea</taxon>
        <taxon>Haliotidae</taxon>
        <taxon>Haliotis</taxon>
    </lineage>
</organism>
<dbReference type="BRENDA" id="2.5.1.18">
    <property type="organism ID" value="8983"/>
</dbReference>
<dbReference type="PANTHER" id="PTHR11571">
    <property type="entry name" value="GLUTATHIONE S-TRANSFERASE"/>
    <property type="match status" value="1"/>
</dbReference>
<dbReference type="PROSITE" id="PS50405">
    <property type="entry name" value="GST_CTER"/>
    <property type="match status" value="1"/>
</dbReference>
<comment type="similarity">
    <text evidence="1">Belongs to the GST superfamily.</text>
</comment>
<name>B6RB02_HALDI</name>
<dbReference type="GO" id="GO:0004364">
    <property type="term" value="F:glutathione transferase activity"/>
    <property type="evidence" value="ECO:0007669"/>
    <property type="project" value="TreeGrafter"/>
</dbReference>
<keyword evidence="2" id="KW-0273">Eye lens protein</keyword>
<dbReference type="InterPro" id="IPR040079">
    <property type="entry name" value="Glutathione_S-Trfase"/>
</dbReference>
<dbReference type="Pfam" id="PF02798">
    <property type="entry name" value="GST_N"/>
    <property type="match status" value="1"/>
</dbReference>
<accession>B6RB02</accession>
<dbReference type="GO" id="GO:0006749">
    <property type="term" value="P:glutathione metabolic process"/>
    <property type="evidence" value="ECO:0007669"/>
    <property type="project" value="TreeGrafter"/>
</dbReference>
<sequence>MPTYRFRYFDYKAVGELSRLLFALAGQEYEDVRITYETWPAEKPNTPLGQVPVLEIDGKPFSQSSAISRYLARTFGFYGNGDLEALAVDQVLGVVQDVNTFMRDYHKEQDEAKKAELLKEAKDVKIPLYFGMFEKLLKKNGSTGLFVGKKISIADVSLFDICDKTTDAMLKIEDYPLVKKCCDNVAANPKIKAWVEKRPVTAF</sequence>
<feature type="domain" description="GST C-terminal" evidence="4">
    <location>
        <begin position="81"/>
        <end position="203"/>
    </location>
</feature>